<dbReference type="KEGG" id="kdj:28971331"/>
<name>A0A1A5ZV88_9TREE</name>
<reference evidence="3" key="3">
    <citation type="submission" date="2024-02" db="EMBL/GenBank/DDBJ databases">
        <title>Comparative genomics of Cryptococcus and Kwoniella reveals pathogenesis evolution and contrasting modes of karyotype evolution via chromosome fusion or intercentromeric recombination.</title>
        <authorList>
            <person name="Coelho M.A."/>
            <person name="David-Palma M."/>
            <person name="Shea T."/>
            <person name="Bowers K."/>
            <person name="McGinley-Smith S."/>
            <person name="Mohammad A.W."/>
            <person name="Gnirke A."/>
            <person name="Yurkov A.M."/>
            <person name="Nowrousian M."/>
            <person name="Sun S."/>
            <person name="Cuomo C.A."/>
            <person name="Heitman J."/>
        </authorList>
    </citation>
    <scope>NUCLEOTIDE SEQUENCE</scope>
    <source>
        <strain evidence="3">CBS 10117</strain>
    </source>
</reference>
<organism evidence="2">
    <name type="scientific">Kwoniella dejecticola CBS 10117</name>
    <dbReference type="NCBI Taxonomy" id="1296121"/>
    <lineage>
        <taxon>Eukaryota</taxon>
        <taxon>Fungi</taxon>
        <taxon>Dikarya</taxon>
        <taxon>Basidiomycota</taxon>
        <taxon>Agaricomycotina</taxon>
        <taxon>Tremellomycetes</taxon>
        <taxon>Tremellales</taxon>
        <taxon>Cryptococcaceae</taxon>
        <taxon>Kwoniella</taxon>
    </lineage>
</organism>
<dbReference type="VEuPathDB" id="FungiDB:I303_07632"/>
<evidence type="ECO:0000313" key="4">
    <source>
        <dbReference type="Proteomes" id="UP000078595"/>
    </source>
</evidence>
<feature type="region of interest" description="Disordered" evidence="1">
    <location>
        <begin position="27"/>
        <end position="57"/>
    </location>
</feature>
<dbReference type="AlphaFoldDB" id="A0A1A5ZV88"/>
<evidence type="ECO:0000313" key="2">
    <source>
        <dbReference type="EMBL" id="OBR81722.1"/>
    </source>
</evidence>
<feature type="compositionally biased region" description="Polar residues" evidence="1">
    <location>
        <begin position="29"/>
        <end position="38"/>
    </location>
</feature>
<dbReference type="Proteomes" id="UP000078595">
    <property type="component" value="Chromosome 10"/>
</dbReference>
<evidence type="ECO:0000313" key="3">
    <source>
        <dbReference type="EMBL" id="WWC65007.1"/>
    </source>
</evidence>
<evidence type="ECO:0000256" key="1">
    <source>
        <dbReference type="SAM" id="MobiDB-lite"/>
    </source>
</evidence>
<dbReference type="EMBL" id="KI894036">
    <property type="protein sequence ID" value="OBR81722.1"/>
    <property type="molecule type" value="Genomic_DNA"/>
</dbReference>
<dbReference type="RefSeq" id="XP_018259564.1">
    <property type="nucleotide sequence ID" value="XM_018410896.1"/>
</dbReference>
<feature type="region of interest" description="Disordered" evidence="1">
    <location>
        <begin position="380"/>
        <end position="411"/>
    </location>
</feature>
<reference evidence="3" key="2">
    <citation type="submission" date="2013-07" db="EMBL/GenBank/DDBJ databases">
        <authorList>
            <consortium name="The Broad Institute Genome Sequencing Platform"/>
            <person name="Cuomo C."/>
            <person name="Litvintseva A."/>
            <person name="Chen Y."/>
            <person name="Heitman J."/>
            <person name="Sun S."/>
            <person name="Springer D."/>
            <person name="Dromer F."/>
            <person name="Young S.K."/>
            <person name="Zeng Q."/>
            <person name="Gargeya S."/>
            <person name="Fitzgerald M."/>
            <person name="Abouelleil A."/>
            <person name="Alvarado L."/>
            <person name="Berlin A.M."/>
            <person name="Chapman S.B."/>
            <person name="Dewar J."/>
            <person name="Goldberg J."/>
            <person name="Griggs A."/>
            <person name="Gujja S."/>
            <person name="Hansen M."/>
            <person name="Howarth C."/>
            <person name="Imamovic A."/>
            <person name="Larimer J."/>
            <person name="McCowan C."/>
            <person name="Murphy C."/>
            <person name="Pearson M."/>
            <person name="Priest M."/>
            <person name="Roberts A."/>
            <person name="Saif S."/>
            <person name="Shea T."/>
            <person name="Sykes S."/>
            <person name="Wortman J."/>
            <person name="Nusbaum C."/>
            <person name="Birren B."/>
        </authorList>
    </citation>
    <scope>NUCLEOTIDE SEQUENCE</scope>
    <source>
        <strain evidence="3">CBS 10117</strain>
    </source>
</reference>
<sequence length="411" mass="42835">MSQHSGSPNFDEQTAQEAVIVETIDALTLESTDSSSGPDQGGAHADPGEVTHKTGLNDIKWNDAGTHYMRTDAQTSRDGVIKERWGQIFNDQEESIACYSYDILQDKVSLHTTAWNKDGHGDGDENHAPITSTFTRSGMTEADNAKSWKDTVFQDHTKVMYPGEGDSEEFQKLDFQDARLDLFDKERTMQNWNYAMDLIYELERGPIPVEVADEVVGSAVAGTTAKAEADVDAGASKGTAPASGPFTVPGFAAGEGEAGGIRNSKTSAVGGAIVVPSQSGDGIKKRGGGEPARAISISGACASGNADGIRHHQDALSFAATLSGHPDGVRGRVGGDAVGITGNADGIKRHIDFCSVTVSSGNADGIRGPVVEGRARSLAELSGNPDGVLNRVDADDGSSGTSGSPEPSAGI</sequence>
<dbReference type="GeneID" id="28971331"/>
<reference evidence="2" key="1">
    <citation type="submission" date="2013-07" db="EMBL/GenBank/DDBJ databases">
        <title>The Genome Sequence of Cryptococcus dejecticola CBS10117.</title>
        <authorList>
            <consortium name="The Broad Institute Genome Sequencing Platform"/>
            <person name="Cuomo C."/>
            <person name="Litvintseva A."/>
            <person name="Chen Y."/>
            <person name="Heitman J."/>
            <person name="Sun S."/>
            <person name="Springer D."/>
            <person name="Dromer F."/>
            <person name="Young S.K."/>
            <person name="Zeng Q."/>
            <person name="Gargeya S."/>
            <person name="Fitzgerald M."/>
            <person name="Abouelleil A."/>
            <person name="Alvarado L."/>
            <person name="Berlin A.M."/>
            <person name="Chapman S.B."/>
            <person name="Dewar J."/>
            <person name="Goldberg J."/>
            <person name="Griggs A."/>
            <person name="Gujja S."/>
            <person name="Hansen M."/>
            <person name="Howarth C."/>
            <person name="Imamovic A."/>
            <person name="Larimer J."/>
            <person name="McCowan C."/>
            <person name="Murphy C."/>
            <person name="Pearson M."/>
            <person name="Priest M."/>
            <person name="Roberts A."/>
            <person name="Saif S."/>
            <person name="Shea T."/>
            <person name="Sykes S."/>
            <person name="Wortman J."/>
            <person name="Nusbaum C."/>
            <person name="Birren B."/>
        </authorList>
    </citation>
    <scope>NUCLEOTIDE SEQUENCE [LARGE SCALE GENOMIC DNA]</scope>
    <source>
        <strain evidence="2">CBS 10117</strain>
    </source>
</reference>
<gene>
    <name evidence="2" type="ORF">I303_07632</name>
    <name evidence="3" type="ORF">I303_107621</name>
</gene>
<proteinExistence type="predicted"/>
<keyword evidence="4" id="KW-1185">Reference proteome</keyword>
<protein>
    <submittedName>
        <fullName evidence="2">Uncharacterized protein</fullName>
    </submittedName>
</protein>
<feature type="compositionally biased region" description="Low complexity" evidence="1">
    <location>
        <begin position="397"/>
        <end position="411"/>
    </location>
</feature>
<accession>A0A1A5ZV88</accession>
<dbReference type="EMBL" id="CP144539">
    <property type="protein sequence ID" value="WWC65007.1"/>
    <property type="molecule type" value="Genomic_DNA"/>
</dbReference>